<proteinExistence type="predicted"/>
<sequence length="19" mass="2218">MLCIQISWQQIMSSQGHVQ</sequence>
<protein>
    <submittedName>
        <fullName evidence="1">Uncharacterized protein</fullName>
    </submittedName>
</protein>
<evidence type="ECO:0000313" key="1">
    <source>
        <dbReference type="EMBL" id="JAH51607.1"/>
    </source>
</evidence>
<organism evidence="1">
    <name type="scientific">Anguilla anguilla</name>
    <name type="common">European freshwater eel</name>
    <name type="synonym">Muraena anguilla</name>
    <dbReference type="NCBI Taxonomy" id="7936"/>
    <lineage>
        <taxon>Eukaryota</taxon>
        <taxon>Metazoa</taxon>
        <taxon>Chordata</taxon>
        <taxon>Craniata</taxon>
        <taxon>Vertebrata</taxon>
        <taxon>Euteleostomi</taxon>
        <taxon>Actinopterygii</taxon>
        <taxon>Neopterygii</taxon>
        <taxon>Teleostei</taxon>
        <taxon>Anguilliformes</taxon>
        <taxon>Anguillidae</taxon>
        <taxon>Anguilla</taxon>
    </lineage>
</organism>
<dbReference type="AlphaFoldDB" id="A0A0E9TDT4"/>
<dbReference type="EMBL" id="GBXM01056970">
    <property type="protein sequence ID" value="JAH51607.1"/>
    <property type="molecule type" value="Transcribed_RNA"/>
</dbReference>
<reference evidence="1" key="2">
    <citation type="journal article" date="2015" name="Fish Shellfish Immunol.">
        <title>Early steps in the European eel (Anguilla anguilla)-Vibrio vulnificus interaction in the gills: Role of the RtxA13 toxin.</title>
        <authorList>
            <person name="Callol A."/>
            <person name="Pajuelo D."/>
            <person name="Ebbesson L."/>
            <person name="Teles M."/>
            <person name="MacKenzie S."/>
            <person name="Amaro C."/>
        </authorList>
    </citation>
    <scope>NUCLEOTIDE SEQUENCE</scope>
</reference>
<name>A0A0E9TDT4_ANGAN</name>
<reference evidence="1" key="1">
    <citation type="submission" date="2014-11" db="EMBL/GenBank/DDBJ databases">
        <authorList>
            <person name="Amaro Gonzalez C."/>
        </authorList>
    </citation>
    <scope>NUCLEOTIDE SEQUENCE</scope>
</reference>
<accession>A0A0E9TDT4</accession>